<dbReference type="SUPFAM" id="SSF52047">
    <property type="entry name" value="RNI-like"/>
    <property type="match status" value="1"/>
</dbReference>
<accession>A0A8K1CDZ5</accession>
<evidence type="ECO:0000313" key="2">
    <source>
        <dbReference type="Proteomes" id="UP000794436"/>
    </source>
</evidence>
<protein>
    <submittedName>
        <fullName evidence="1">Uncharacterized protein</fullName>
    </submittedName>
</protein>
<gene>
    <name evidence="1" type="ORF">Poli38472_013726</name>
</gene>
<proteinExistence type="predicted"/>
<dbReference type="OrthoDB" id="93140at2759"/>
<evidence type="ECO:0000313" key="1">
    <source>
        <dbReference type="EMBL" id="TMW61263.1"/>
    </source>
</evidence>
<dbReference type="Proteomes" id="UP000794436">
    <property type="component" value="Unassembled WGS sequence"/>
</dbReference>
<dbReference type="EMBL" id="SPLM01000077">
    <property type="protein sequence ID" value="TMW61263.1"/>
    <property type="molecule type" value="Genomic_DNA"/>
</dbReference>
<dbReference type="Gene3D" id="3.80.10.10">
    <property type="entry name" value="Ribonuclease Inhibitor"/>
    <property type="match status" value="1"/>
</dbReference>
<dbReference type="AlphaFoldDB" id="A0A8K1CDZ5"/>
<organism evidence="1 2">
    <name type="scientific">Pythium oligandrum</name>
    <name type="common">Mycoparasitic fungus</name>
    <dbReference type="NCBI Taxonomy" id="41045"/>
    <lineage>
        <taxon>Eukaryota</taxon>
        <taxon>Sar</taxon>
        <taxon>Stramenopiles</taxon>
        <taxon>Oomycota</taxon>
        <taxon>Peronosporomycetes</taxon>
        <taxon>Pythiales</taxon>
        <taxon>Pythiaceae</taxon>
        <taxon>Pythium</taxon>
    </lineage>
</organism>
<dbReference type="InterPro" id="IPR032675">
    <property type="entry name" value="LRR_dom_sf"/>
</dbReference>
<reference evidence="1" key="1">
    <citation type="submission" date="2019-03" db="EMBL/GenBank/DDBJ databases">
        <title>Long read genome sequence of the mycoparasitic Pythium oligandrum ATCC 38472 isolated from sugarbeet rhizosphere.</title>
        <authorList>
            <person name="Gaulin E."/>
        </authorList>
    </citation>
    <scope>NUCLEOTIDE SEQUENCE</scope>
    <source>
        <strain evidence="1">ATCC 38472_TT</strain>
    </source>
</reference>
<comment type="caution">
    <text evidence="1">The sequence shown here is derived from an EMBL/GenBank/DDBJ whole genome shotgun (WGS) entry which is preliminary data.</text>
</comment>
<name>A0A8K1CDZ5_PYTOL</name>
<keyword evidence="2" id="KW-1185">Reference proteome</keyword>
<sequence length="591" mass="66332">MFEATRAALLAMSGQKKEEFEKRAIPVTLSVDFYDELDIVSTLEHVVELHHRYLTGIDQDQRGLYPLAVNKLKVDIKHWMGSAVLVDVVERCNTTRGLQLDRIAIGPTTRLVVHSDIRSLIWRWATMFTGLPVNRSVCASNQAHVQLSGSKQLDLWLASNVTTAAFLSGVMYSNGVRELILRRSLTVHPSVSEFRWFWLFYSLFNAEATHELTSLSIDDDTIRLADMVKVREFVCSPRPLELLLDSRYDESFAEAARLPSSSTRPAQVVLRRHAPIHLDPTQRLKPLTVDAEDTKFDVMHSLADSYDILVPGYGQCWVNFDDVVAEIPLCQENERCRWKLKTHSITKLSINLADLESDADDRGLPLLLELIGSPITHLSLGFDSDNLRDQSILDAALTHCPSLVSLSLYRVQFDSLDHVFEAYANGQCRVSDLSLDFLALHQPSSIFQLVNLLADPTTTMANTLRQLSLTLDGETPITNEMLEAFAVMLKTNERLRFLTLSVSADQLSRFPPIFSCFNGQHVRSGLPLSARCKRAFLSVVKHAQDIPDVDDSDDAITLSRAVGQLDSLVLTTIFRLAGNVEVRSIVLKAFR</sequence>